<dbReference type="SUPFAM" id="SSF46565">
    <property type="entry name" value="Chaperone J-domain"/>
    <property type="match status" value="1"/>
</dbReference>
<keyword evidence="1" id="KW-1185">Reference proteome</keyword>
<dbReference type="Gene3D" id="1.10.287.110">
    <property type="entry name" value="DnaJ domain"/>
    <property type="match status" value="1"/>
</dbReference>
<evidence type="ECO:0000313" key="1">
    <source>
        <dbReference type="Proteomes" id="UP000887578"/>
    </source>
</evidence>
<dbReference type="Proteomes" id="UP000887578">
    <property type="component" value="Unplaced"/>
</dbReference>
<accession>A0A914P772</accession>
<dbReference type="AlphaFoldDB" id="A0A914P772"/>
<protein>
    <submittedName>
        <fullName evidence="2">J domain-containing protein</fullName>
    </submittedName>
</protein>
<name>A0A914P772_9BILA</name>
<dbReference type="InterPro" id="IPR036869">
    <property type="entry name" value="J_dom_sf"/>
</dbReference>
<organism evidence="1 2">
    <name type="scientific">Panagrolaimus davidi</name>
    <dbReference type="NCBI Taxonomy" id="227884"/>
    <lineage>
        <taxon>Eukaryota</taxon>
        <taxon>Metazoa</taxon>
        <taxon>Ecdysozoa</taxon>
        <taxon>Nematoda</taxon>
        <taxon>Chromadorea</taxon>
        <taxon>Rhabditida</taxon>
        <taxon>Tylenchina</taxon>
        <taxon>Panagrolaimomorpha</taxon>
        <taxon>Panagrolaimoidea</taxon>
        <taxon>Panagrolaimidae</taxon>
        <taxon>Panagrolaimus</taxon>
    </lineage>
</organism>
<sequence>MTENNFQAVIDLACNIFGASDSEALTILMHKLASEEKRFAGRALNWKILADFINQKQSFKSHANILIKETRRNESEKILDAAILIQEKINEKCTTEFGAIDFFDRNPNLISTDLFCLQSELWNDLPQIGKTAILKFVSNCVKNLSILHAIGRNENLNLIILRTSIYAKSVSITLATLPIPYEILRVVFLWWYEKLHGKLAAKGVVNCTVAVIPRFGKAFYDVGKVVCELGNNNSIRRSTIYGEPIRCSNIDFDGETVAANKPITEILFQQIFSLPKCEAQSLAYKHLNIRSCASDSDVGEAYRRHLIIDHPEKGGNKETFCKLQAFIAIICIARGEIIAK</sequence>
<proteinExistence type="predicted"/>
<reference evidence="2" key="1">
    <citation type="submission" date="2022-11" db="UniProtKB">
        <authorList>
            <consortium name="WormBaseParasite"/>
        </authorList>
    </citation>
    <scope>IDENTIFICATION</scope>
</reference>
<dbReference type="WBParaSite" id="PDA_v2.g13814.t1">
    <property type="protein sequence ID" value="PDA_v2.g13814.t1"/>
    <property type="gene ID" value="PDA_v2.g13814"/>
</dbReference>
<evidence type="ECO:0000313" key="2">
    <source>
        <dbReference type="WBParaSite" id="PDA_v2.g13814.t1"/>
    </source>
</evidence>